<keyword evidence="12" id="KW-1185">Reference proteome</keyword>
<comment type="function">
    <text evidence="1 9">May be involved in recombinational repair of damaged DNA.</text>
</comment>
<dbReference type="InterPro" id="IPR003395">
    <property type="entry name" value="RecF/RecN/SMC_N"/>
</dbReference>
<feature type="domain" description="RecF/RecN/SMC N-terminal" evidence="10">
    <location>
        <begin position="3"/>
        <end position="513"/>
    </location>
</feature>
<evidence type="ECO:0000256" key="9">
    <source>
        <dbReference type="PIRNR" id="PIRNR003128"/>
    </source>
</evidence>
<comment type="similarity">
    <text evidence="2 9">Belongs to the RecN family.</text>
</comment>
<dbReference type="Gene3D" id="3.40.50.300">
    <property type="entry name" value="P-loop containing nucleotide triphosphate hydrolases"/>
    <property type="match status" value="2"/>
</dbReference>
<dbReference type="CDD" id="cd03241">
    <property type="entry name" value="ABC_RecN"/>
    <property type="match status" value="1"/>
</dbReference>
<dbReference type="Proteomes" id="UP001645859">
    <property type="component" value="Unassembled WGS sequence"/>
</dbReference>
<evidence type="ECO:0000256" key="7">
    <source>
        <dbReference type="ARBA" id="ARBA00023204"/>
    </source>
</evidence>
<keyword evidence="4" id="KW-0547">Nucleotide-binding</keyword>
<protein>
    <recommendedName>
        <fullName evidence="3 9">DNA repair protein RecN</fullName>
    </recommendedName>
    <alternativeName>
        <fullName evidence="8 9">Recombination protein N</fullName>
    </alternativeName>
</protein>
<keyword evidence="7 9" id="KW-0234">DNA repair</keyword>
<name>A0ABS1SG28_9MICO</name>
<dbReference type="NCBIfam" id="TIGR00634">
    <property type="entry name" value="recN"/>
    <property type="match status" value="1"/>
</dbReference>
<dbReference type="SUPFAM" id="SSF52540">
    <property type="entry name" value="P-loop containing nucleoside triphosphate hydrolases"/>
    <property type="match status" value="2"/>
</dbReference>
<dbReference type="PIRSF" id="PIRSF003128">
    <property type="entry name" value="RecN"/>
    <property type="match status" value="1"/>
</dbReference>
<evidence type="ECO:0000256" key="3">
    <source>
        <dbReference type="ARBA" id="ARBA00021315"/>
    </source>
</evidence>
<dbReference type="InterPro" id="IPR027417">
    <property type="entry name" value="P-loop_NTPase"/>
</dbReference>
<gene>
    <name evidence="11" type="primary">recN</name>
    <name evidence="11" type="ORF">D3230_05890</name>
</gene>
<evidence type="ECO:0000313" key="11">
    <source>
        <dbReference type="EMBL" id="MBL3678826.1"/>
    </source>
</evidence>
<sequence>MIEEMRIRDLGVIADATLPLGPGFTAITGETGAGKTMVVSALGLLMGERSDAGAVRTGARQARVNGVVHTADPAVVDLVDELGGDVEDGVLILGRTVSAEGRSRASVGGSSAPVGSLTRLAERLFAVHGQSEQLRLRSAAAQRETLDRFAGAELAATLAEYRDAHRARRELGERVAELTAARDERAAEAVRLRAELDEIAEVDPQPGEEAELAARIELLSNVEALRSATAGAHEALVTESDDPMSQDAASLVDTAVRELERVAAHDARLSGVLETLRSVSFQLADTARELAAYVGDLDVEGPGELARANERLAALNGLFRLYGVDSAAVIEHSGTSAARLTELEGDDELIDQLAAELDETGVRERTLADQLSAQRAAAAERLSELVTVELRQLALPDADFMVRVLPLESLGGSGGDEVQLLLSPHPGATPRPIAKSASGGELSRVMLALEVVVAGVDPVPTFVFDEVDAGVGGAAAIEIGRRLARLAQSSQVIVVTHLAQVAAFAGNHLRVVKDSAGGFTESSCQRLNGDDRLAEMARLLSGLSDSSSALEHAAELLELGDAARATG</sequence>
<organism evidence="11 12">
    <name type="scientific">Leucobacter chromiireducens subsp. solipictus</name>
    <dbReference type="NCBI Taxonomy" id="398235"/>
    <lineage>
        <taxon>Bacteria</taxon>
        <taxon>Bacillati</taxon>
        <taxon>Actinomycetota</taxon>
        <taxon>Actinomycetes</taxon>
        <taxon>Micrococcales</taxon>
        <taxon>Microbacteriaceae</taxon>
        <taxon>Leucobacter</taxon>
    </lineage>
</organism>
<evidence type="ECO:0000256" key="2">
    <source>
        <dbReference type="ARBA" id="ARBA00009441"/>
    </source>
</evidence>
<dbReference type="EMBL" id="QYAC01000003">
    <property type="protein sequence ID" value="MBL3678826.1"/>
    <property type="molecule type" value="Genomic_DNA"/>
</dbReference>
<keyword evidence="6" id="KW-0067">ATP-binding</keyword>
<keyword evidence="5 9" id="KW-0227">DNA damage</keyword>
<evidence type="ECO:0000256" key="6">
    <source>
        <dbReference type="ARBA" id="ARBA00022840"/>
    </source>
</evidence>
<evidence type="ECO:0000256" key="8">
    <source>
        <dbReference type="ARBA" id="ARBA00033408"/>
    </source>
</evidence>
<reference evidence="11 12" key="1">
    <citation type="submission" date="2018-09" db="EMBL/GenBank/DDBJ databases">
        <title>Comparative genomics of Leucobacter spp.</title>
        <authorList>
            <person name="Reis A.C."/>
            <person name="Kolvenbach B.A."/>
            <person name="Corvini P.F.X."/>
            <person name="Nunes O.C."/>
        </authorList>
    </citation>
    <scope>NUCLEOTIDE SEQUENCE [LARGE SCALE GENOMIC DNA]</scope>
    <source>
        <strain evidence="11 12">TAN 31504</strain>
    </source>
</reference>
<comment type="caution">
    <text evidence="11">The sequence shown here is derived from an EMBL/GenBank/DDBJ whole genome shotgun (WGS) entry which is preliminary data.</text>
</comment>
<evidence type="ECO:0000259" key="10">
    <source>
        <dbReference type="Pfam" id="PF02463"/>
    </source>
</evidence>
<dbReference type="PANTHER" id="PTHR11059">
    <property type="entry name" value="DNA REPAIR PROTEIN RECN"/>
    <property type="match status" value="1"/>
</dbReference>
<evidence type="ECO:0000256" key="5">
    <source>
        <dbReference type="ARBA" id="ARBA00022763"/>
    </source>
</evidence>
<accession>A0ABS1SG28</accession>
<dbReference type="Pfam" id="PF02463">
    <property type="entry name" value="SMC_N"/>
    <property type="match status" value="1"/>
</dbReference>
<dbReference type="PANTHER" id="PTHR11059:SF0">
    <property type="entry name" value="DNA REPAIR PROTEIN RECN"/>
    <property type="match status" value="1"/>
</dbReference>
<dbReference type="InterPro" id="IPR004604">
    <property type="entry name" value="DNA_recomb/repair_RecN"/>
</dbReference>
<evidence type="ECO:0000313" key="12">
    <source>
        <dbReference type="Proteomes" id="UP001645859"/>
    </source>
</evidence>
<evidence type="ECO:0000256" key="1">
    <source>
        <dbReference type="ARBA" id="ARBA00003618"/>
    </source>
</evidence>
<evidence type="ECO:0000256" key="4">
    <source>
        <dbReference type="ARBA" id="ARBA00022741"/>
    </source>
</evidence>
<dbReference type="RefSeq" id="WP_202344109.1">
    <property type="nucleotide sequence ID" value="NZ_BAAAPI010000013.1"/>
</dbReference>
<proteinExistence type="inferred from homology"/>